<dbReference type="EMBL" id="JBHUIK010000007">
    <property type="protein sequence ID" value="MFD2216555.1"/>
    <property type="molecule type" value="Genomic_DNA"/>
</dbReference>
<gene>
    <name evidence="3" type="ORF">ACFSKK_23035</name>
</gene>
<evidence type="ECO:0000259" key="2">
    <source>
        <dbReference type="SMART" id="SM00635"/>
    </source>
</evidence>
<reference evidence="4" key="1">
    <citation type="journal article" date="2019" name="Int. J. Syst. Evol. Microbiol.">
        <title>The Global Catalogue of Microorganisms (GCM) 10K type strain sequencing project: providing services to taxonomists for standard genome sequencing and annotation.</title>
        <authorList>
            <consortium name="The Broad Institute Genomics Platform"/>
            <consortium name="The Broad Institute Genome Sequencing Center for Infectious Disease"/>
            <person name="Wu L."/>
            <person name="Ma J."/>
        </authorList>
    </citation>
    <scope>NUCLEOTIDE SEQUENCE [LARGE SCALE GENOMIC DNA]</scope>
    <source>
        <strain evidence="4">CGMCC 1.15474</strain>
    </source>
</reference>
<feature type="domain" description="PKD/Chitinase" evidence="1">
    <location>
        <begin position="1662"/>
        <end position="1748"/>
    </location>
</feature>
<organism evidence="3 4">
    <name type="scientific">Metabacillus endolithicus</name>
    <dbReference type="NCBI Taxonomy" id="1535204"/>
    <lineage>
        <taxon>Bacteria</taxon>
        <taxon>Bacillati</taxon>
        <taxon>Bacillota</taxon>
        <taxon>Bacilli</taxon>
        <taxon>Bacillales</taxon>
        <taxon>Bacillaceae</taxon>
        <taxon>Metabacillus</taxon>
    </lineage>
</organism>
<name>A0ABW5C6I3_9BACI</name>
<dbReference type="SMART" id="SM00635">
    <property type="entry name" value="BID_2"/>
    <property type="match status" value="2"/>
</dbReference>
<accession>A0ABW5C6I3</accession>
<comment type="caution">
    <text evidence="3">The sequence shown here is derived from an EMBL/GenBank/DDBJ whole genome shotgun (WGS) entry which is preliminary data.</text>
</comment>
<dbReference type="SMART" id="SM00089">
    <property type="entry name" value="PKD"/>
    <property type="match status" value="3"/>
</dbReference>
<evidence type="ECO:0000259" key="1">
    <source>
        <dbReference type="SMART" id="SM00089"/>
    </source>
</evidence>
<feature type="domain" description="BIG2" evidence="2">
    <location>
        <begin position="263"/>
        <end position="344"/>
    </location>
</feature>
<protein>
    <submittedName>
        <fullName evidence="3">PKD domain-containing protein</fullName>
    </submittedName>
</protein>
<dbReference type="Gene3D" id="2.60.40.1080">
    <property type="match status" value="2"/>
</dbReference>
<dbReference type="SUPFAM" id="SSF49373">
    <property type="entry name" value="Invasin/intimin cell-adhesion fragments"/>
    <property type="match status" value="1"/>
</dbReference>
<feature type="domain" description="PKD/Chitinase" evidence="1">
    <location>
        <begin position="1566"/>
        <end position="1653"/>
    </location>
</feature>
<dbReference type="InterPro" id="IPR008964">
    <property type="entry name" value="Invasin/intimin_cell_adhesion"/>
</dbReference>
<dbReference type="InterPro" id="IPR013783">
    <property type="entry name" value="Ig-like_fold"/>
</dbReference>
<dbReference type="Pfam" id="PF02368">
    <property type="entry name" value="Big_2"/>
    <property type="match status" value="1"/>
</dbReference>
<dbReference type="RefSeq" id="WP_379053387.1">
    <property type="nucleotide sequence ID" value="NZ_JBHUIK010000007.1"/>
</dbReference>
<dbReference type="InterPro" id="IPR000601">
    <property type="entry name" value="PKD_dom"/>
</dbReference>
<evidence type="ECO:0000313" key="4">
    <source>
        <dbReference type="Proteomes" id="UP001597318"/>
    </source>
</evidence>
<dbReference type="Pfam" id="PF18911">
    <property type="entry name" value="PKD_4"/>
    <property type="match status" value="1"/>
</dbReference>
<dbReference type="SUPFAM" id="SSF49299">
    <property type="entry name" value="PKD domain"/>
    <property type="match status" value="2"/>
</dbReference>
<dbReference type="InterPro" id="IPR003343">
    <property type="entry name" value="Big_2"/>
</dbReference>
<dbReference type="InterPro" id="IPR035986">
    <property type="entry name" value="PKD_dom_sf"/>
</dbReference>
<dbReference type="InterPro" id="IPR022409">
    <property type="entry name" value="PKD/Chitinase_dom"/>
</dbReference>
<feature type="domain" description="BIG2" evidence="2">
    <location>
        <begin position="361"/>
        <end position="442"/>
    </location>
</feature>
<feature type="domain" description="PKD/Chitinase" evidence="1">
    <location>
        <begin position="458"/>
        <end position="536"/>
    </location>
</feature>
<evidence type="ECO:0000313" key="3">
    <source>
        <dbReference type="EMBL" id="MFD2216555.1"/>
    </source>
</evidence>
<dbReference type="Gene3D" id="2.60.40.10">
    <property type="entry name" value="Immunoglobulins"/>
    <property type="match status" value="4"/>
</dbReference>
<keyword evidence="4" id="KW-1185">Reference proteome</keyword>
<dbReference type="CDD" id="cd00146">
    <property type="entry name" value="PKD"/>
    <property type="match status" value="1"/>
</dbReference>
<sequence>MRKLRHSKMFQVLLILVILLSMLPPNLFSFALPVSAVENVPANIKASDVPLERLLVEPAGDVPSSGKHPQWYEINRPYNIWSYTSIKQDGILHRSTVADKHMAFRKTNSSQYVTDPISIAGENEAAVRKKMQEIIDREKNKNQYATPTEAFVFPVHSYRTYPVSVLDCNKFSLEDSRYGKVPTESELINGSYYGRCNAFTYTPGNDPYMNNMSLSDWTYYSKTWGTPSGSYKKYEYYNWQGARFENRNTDYFLQMKFDVLPPRYIKIELVPSEATIKVGDTQQFKVYGYLNTGHKVDITTLTELVSSKTDIAEIDFSGLATGYEQGVTGIIATFEDPVSGKKLVDRGLLTVVDDGSVIPADPGTIELTPDYSAIMVGENQSYKVEYIKSDGSRLDVTSTSSYSSSNNSIASIDSTGKAIGIEEGQVTITATYDGKTDTAILDVTELIIEYENKPPIASLEVLKEYYWIETVEMTDSSYDPDGTIVSTNLLVDGKPSSLHVKYPRVTVPENHVAHLTVTDDDGASSDVSKSFKILPTTPTADLSVYGSLKVNRKIVLDATNSDSKSPVHVAPIDYSQTNWTITPITEGITQDDIKVKVSSDYSKREILVRKPGEYEVTVTVTNNLGETSEPVTKKFTVAPDLKPIAQFTVEGKKVLRDETGIAKVKLTDSSYSIDDDTIAQRIWYIEYDSNNDGLFGTKRDTPKQVISDANEPDVYYETDRVGNYRFNLEVVESFNQPTIPEFILAEHYLRDDTEPTLPVPLQSIDQYHKVENFNIPQNDKAVTVDNAPPVVDFGITKHNKVDIYLNFAGLDTATMQTNHTNYGSQDRYYRTNYVETRTWEAYDYSYDIDSAEKNKLTALAGDLEVNLITKGIDARVVIDNSYENRPDPDGTYNINYPNWGTTYWTDSYYDTVTSASPNYSPPSGWYITSTTDNTQNESYTFTCSFSTGTYWCPNWDSYTSTLPSCGYLSCTSWSKTFVNHTYADRTESDARREEKGLPPLSQDAFRTSSTDRYSRVNTVSRTYNIRKDVPRSAYEIQNFTTSGSQKPFIDTTDYSEAISNASYRAGADSYYIRYDKRNWSWTNNTSKFSSVISAMKNNSIYLWNTANNDNRVNFEKVMTNGSKLGQFTVYDSTAAEKHVQEIEDYFISNYAHKEDGVNKTIVLGDKVDYTVTYEDHENDPELKREWKFEHDPTKVNGRVIDNQPSGPIAQNGLWINNPMQLPAVGTYKIQLRAMDDPIHFKDSRFYNFRKWSDESIVREYTVNVHRRPTALFNFTVDQSDNFKLTLDPSPSYDIDFKTNREDKGIAEYEWSYYLDGVEYEGKPPANLQVDKFYDVTLTVTDIDGASDSITKRISTKNENLPPVALFEVQDIVKRSEKLNFIDLSYDPNDDPLTNYQITVRKQGDQTVLKNLTSWPESFEEMGLPIGEYVIGLTVDDIPKVGASLTSELYERNIKVIRDNDPPVSLFTLSPNPVEKGKLLTYEDQSYDPNGDPLINYSWLVEQIDENGDVIESWNTGVPPTDLEQFGGIGKYRITQTVFDDPPFPLQSLSDDYTIEVEMIQGPEAPFAEFAWEPLQPTEEDTITLDPSYSYDLDGTIEGYDWSIKAPNGTVTTSTLMNPKIMNAQVGEYEVTLNVIDNDGLKSIIPAVHTILVKPKAPNKPPVAEFIWEPFKLFLGDNVKLNPEGSYDVDGTIVSYEWSIGPTIGATSSSTEKYPEFIATSSQYDVTLKVTDNDGDTDTITKTIEVNIAKLQAFVTHTDEWRNRWAAEGFDPDINMFKAGEKFVIELTSTPAAYVWGSIDLGVDIGKVEIPSASFNLVSTSSTKYVWRAELWQDNFKYIPNGEYLFNFSSMHPVNSPYVQADANYLVMITQSIYDAFKFHRAK</sequence>
<proteinExistence type="predicted"/>
<dbReference type="Proteomes" id="UP001597318">
    <property type="component" value="Unassembled WGS sequence"/>
</dbReference>